<feature type="transmembrane region" description="Helical" evidence="2">
    <location>
        <begin position="12"/>
        <end position="35"/>
    </location>
</feature>
<evidence type="ECO:0000313" key="4">
    <source>
        <dbReference type="Proteomes" id="UP000199572"/>
    </source>
</evidence>
<dbReference type="Proteomes" id="UP000199572">
    <property type="component" value="Unassembled WGS sequence"/>
</dbReference>
<organism evidence="3 4">
    <name type="scientific">Pedobacter rhizosphaerae</name>
    <dbReference type="NCBI Taxonomy" id="390241"/>
    <lineage>
        <taxon>Bacteria</taxon>
        <taxon>Pseudomonadati</taxon>
        <taxon>Bacteroidota</taxon>
        <taxon>Sphingobacteriia</taxon>
        <taxon>Sphingobacteriales</taxon>
        <taxon>Sphingobacteriaceae</taxon>
        <taxon>Pedobacter</taxon>
    </lineage>
</organism>
<dbReference type="OrthoDB" id="2376202at2"/>
<reference evidence="3 4" key="1">
    <citation type="submission" date="2016-10" db="EMBL/GenBank/DDBJ databases">
        <authorList>
            <person name="de Groot N.N."/>
        </authorList>
    </citation>
    <scope>NUCLEOTIDE SEQUENCE [LARGE SCALE GENOMIC DNA]</scope>
    <source>
        <strain evidence="3 4">DSM 18610</strain>
    </source>
</reference>
<keyword evidence="4" id="KW-1185">Reference proteome</keyword>
<name>A0A1H9LNK0_9SPHI</name>
<proteinExistence type="predicted"/>
<dbReference type="RefSeq" id="WP_090882092.1">
    <property type="nucleotide sequence ID" value="NZ_FOGG01000004.1"/>
</dbReference>
<evidence type="ECO:0000313" key="3">
    <source>
        <dbReference type="EMBL" id="SER12996.1"/>
    </source>
</evidence>
<dbReference type="AlphaFoldDB" id="A0A1H9LNK0"/>
<accession>A0A1H9LNK0</accession>
<dbReference type="STRING" id="390241.SAMN04488023_104226"/>
<feature type="transmembrane region" description="Helical" evidence="2">
    <location>
        <begin position="101"/>
        <end position="120"/>
    </location>
</feature>
<dbReference type="InterPro" id="IPR043739">
    <property type="entry name" value="DUF5684"/>
</dbReference>
<feature type="transmembrane region" description="Helical" evidence="2">
    <location>
        <begin position="71"/>
        <end position="89"/>
    </location>
</feature>
<feature type="transmembrane region" description="Helical" evidence="2">
    <location>
        <begin position="47"/>
        <end position="65"/>
    </location>
</feature>
<feature type="compositionally biased region" description="Low complexity" evidence="1">
    <location>
        <begin position="140"/>
        <end position="155"/>
    </location>
</feature>
<keyword evidence="2" id="KW-0472">Membrane</keyword>
<gene>
    <name evidence="3" type="ORF">SAMN04488023_104226</name>
</gene>
<evidence type="ECO:0000256" key="1">
    <source>
        <dbReference type="SAM" id="MobiDB-lite"/>
    </source>
</evidence>
<keyword evidence="2" id="KW-1133">Transmembrane helix</keyword>
<keyword evidence="2" id="KW-0812">Transmembrane</keyword>
<dbReference type="EMBL" id="FOGG01000004">
    <property type="protein sequence ID" value="SER12996.1"/>
    <property type="molecule type" value="Genomic_DNA"/>
</dbReference>
<feature type="region of interest" description="Disordered" evidence="1">
    <location>
        <begin position="140"/>
        <end position="162"/>
    </location>
</feature>
<dbReference type="Pfam" id="PF18936">
    <property type="entry name" value="DUF5684"/>
    <property type="match status" value="1"/>
</dbReference>
<sequence>MENSDYYESAGGGFFAAFLGAYFVFILIIWVLMVASMWKVFEKAGKPGWAAIIPIYNTIIMLEIVGKPMIWILWLLLPCSNIVFGIWLTNLISKSFGKTEGFTVGLILLSFIFWPILGFGPAKYLGPSAAEAQNGFGNNPFNNPNNPFNNPNTPNNTPPPVV</sequence>
<evidence type="ECO:0000256" key="2">
    <source>
        <dbReference type="SAM" id="Phobius"/>
    </source>
</evidence>
<evidence type="ECO:0008006" key="5">
    <source>
        <dbReference type="Google" id="ProtNLM"/>
    </source>
</evidence>
<protein>
    <recommendedName>
        <fullName evidence="5">Signal peptidase I</fullName>
    </recommendedName>
</protein>